<comment type="subcellular location">
    <subcellularLocation>
        <location evidence="1">Membrane</location>
        <topology evidence="1">Multi-pass membrane protein</topology>
    </subcellularLocation>
</comment>
<feature type="transmembrane region" description="Helical" evidence="5">
    <location>
        <begin position="870"/>
        <end position="889"/>
    </location>
</feature>
<dbReference type="RefSeq" id="WP_317329505.1">
    <property type="nucleotide sequence ID" value="NZ_JAWJZA010000022.1"/>
</dbReference>
<feature type="transmembrane region" description="Helical" evidence="5">
    <location>
        <begin position="618"/>
        <end position="636"/>
    </location>
</feature>
<sequence>MILKSASGGRSWWENIRKHRRQKGKVSVIIPVYNTEKYLKRCVDSVLVQSYENLEVILIDDGSRDGSGKLCDQYRMKDQRVHVIHQKNQGVSLARIHGYEKSQGEWIAFVDSDDAIEKTMVETLVRTMVDHSSELAICQFRRVTCAGEAEQIIRPEPGVYDKAGIIQLLSTKALYHREKQRAGVPFELWGKLYQRDLLKDVLQAGVECWYEEDMLITMSLMYRLNRMAVIADPFYVYYERAGQATSLYKPDIATNFLKTMQRLQQIDKASYFKEQLPSRALMEVGRLLAICAKQKDGKNKFRRAFSELVENGALISALKTRNFEGGMTERLKRFLLLRQWGWLYFFLLKTKHLLSGRRWNMNHIIRNRLWYLMVLFSIFATIPEIIRFNFLGAVFAEKLSFFPLLAGLLLTLYYEKCHVFKTSLSRRIGIYLLIYAVVLFISLIHGLVIYPYYGDVLNGPISQVDKIPVIQAFLQRFGFDVSETTLLSIWMFARPLKGLFMTTFWTFGCSYLIYYWYRKDSSRGLDIMRKGAVVGAIIICAYGVLDVWYLSGSHTAEYILTELNPIVHEIKSNGTWWPPLLWKGQLRSLFAEPSYFGIWCAFAMPWLWYTFATVKRTTAKVGVLSLAFVMTVFLFLTKARTANVLIIGEVVLLFAASVAYRAYLLKKAFIIMLCIACAFGVAVVAGGFLPGSPVAMKQKKPAVVNNSSNVGKSLQESTKLAQKYVKNNVTSVVGDNKRSNGARYSVLEANIKIGMDHPLLGVGTSLRSAYIPNYFPQKAFSNGEVKMWLRNQKEKGILKSGIPTLGEYSSRFAETGFVGLGIFMVPPLFLLLKLLKRIKSDTIAFEEKLGYIFFAISFCGILASGMGDSLNITCCYWLLLGLGYAIIFGETEKKKL</sequence>
<keyword evidence="4 5" id="KW-0472">Membrane</keyword>
<dbReference type="InterPro" id="IPR050834">
    <property type="entry name" value="Glycosyltransf_2"/>
</dbReference>
<dbReference type="PANTHER" id="PTHR43685:SF2">
    <property type="entry name" value="GLYCOSYLTRANSFERASE 2-LIKE DOMAIN-CONTAINING PROTEIN"/>
    <property type="match status" value="1"/>
</dbReference>
<feature type="transmembrane region" description="Helical" evidence="5">
    <location>
        <begin position="400"/>
        <end position="416"/>
    </location>
</feature>
<feature type="domain" description="Glycosyltransferase 2-like" evidence="6">
    <location>
        <begin position="27"/>
        <end position="145"/>
    </location>
</feature>
<evidence type="ECO:0000256" key="5">
    <source>
        <dbReference type="SAM" id="Phobius"/>
    </source>
</evidence>
<keyword evidence="3 5" id="KW-1133">Transmembrane helix</keyword>
<feature type="transmembrane region" description="Helical" evidence="5">
    <location>
        <begin position="498"/>
        <end position="517"/>
    </location>
</feature>
<feature type="transmembrane region" description="Helical" evidence="5">
    <location>
        <begin position="642"/>
        <end position="662"/>
    </location>
</feature>
<feature type="transmembrane region" description="Helical" evidence="5">
    <location>
        <begin position="848"/>
        <end position="864"/>
    </location>
</feature>
<evidence type="ECO:0000313" key="9">
    <source>
        <dbReference type="Proteomes" id="UP001272515"/>
    </source>
</evidence>
<organism evidence="8 9">
    <name type="scientific">Veillonella absiana</name>
    <dbReference type="NCBI Taxonomy" id="3079305"/>
    <lineage>
        <taxon>Bacteria</taxon>
        <taxon>Bacillati</taxon>
        <taxon>Bacillota</taxon>
        <taxon>Negativicutes</taxon>
        <taxon>Veillonellales</taxon>
        <taxon>Veillonellaceae</taxon>
        <taxon>Veillonella</taxon>
    </lineage>
</organism>
<feature type="transmembrane region" description="Helical" evidence="5">
    <location>
        <begin position="594"/>
        <end position="611"/>
    </location>
</feature>
<feature type="transmembrane region" description="Helical" evidence="5">
    <location>
        <begin position="428"/>
        <end position="453"/>
    </location>
</feature>
<feature type="transmembrane region" description="Helical" evidence="5">
    <location>
        <begin position="817"/>
        <end position="836"/>
    </location>
</feature>
<feature type="transmembrane region" description="Helical" evidence="5">
    <location>
        <begin position="369"/>
        <end position="388"/>
    </location>
</feature>
<comment type="caution">
    <text evidence="8">The sequence shown here is derived from an EMBL/GenBank/DDBJ whole genome shotgun (WGS) entry which is preliminary data.</text>
</comment>
<protein>
    <submittedName>
        <fullName evidence="8">Glycosyltransferase family 2 protein</fullName>
        <ecNumber evidence="8">2.4.-.-</ecNumber>
    </submittedName>
</protein>
<gene>
    <name evidence="8" type="ORF">RVY80_02340</name>
</gene>
<dbReference type="Gene3D" id="3.90.550.10">
    <property type="entry name" value="Spore Coat Polysaccharide Biosynthesis Protein SpsA, Chain A"/>
    <property type="match status" value="1"/>
</dbReference>
<dbReference type="CDD" id="cd00761">
    <property type="entry name" value="Glyco_tranf_GTA_type"/>
    <property type="match status" value="1"/>
</dbReference>
<dbReference type="InterPro" id="IPR001173">
    <property type="entry name" value="Glyco_trans_2-like"/>
</dbReference>
<feature type="transmembrane region" description="Helical" evidence="5">
    <location>
        <begin position="529"/>
        <end position="550"/>
    </location>
</feature>
<name>A0ABU3Z6Z0_9FIRM</name>
<evidence type="ECO:0000256" key="4">
    <source>
        <dbReference type="ARBA" id="ARBA00023136"/>
    </source>
</evidence>
<dbReference type="EC" id="2.4.-.-" evidence="8"/>
<feature type="transmembrane region" description="Helical" evidence="5">
    <location>
        <begin position="669"/>
        <end position="689"/>
    </location>
</feature>
<dbReference type="InterPro" id="IPR029044">
    <property type="entry name" value="Nucleotide-diphossugar_trans"/>
</dbReference>
<accession>A0ABU3Z6Z0</accession>
<dbReference type="PANTHER" id="PTHR43685">
    <property type="entry name" value="GLYCOSYLTRANSFERASE"/>
    <property type="match status" value="1"/>
</dbReference>
<keyword evidence="8" id="KW-0808">Transferase</keyword>
<evidence type="ECO:0000256" key="3">
    <source>
        <dbReference type="ARBA" id="ARBA00022989"/>
    </source>
</evidence>
<dbReference type="Pfam" id="PF04932">
    <property type="entry name" value="Wzy_C"/>
    <property type="match status" value="1"/>
</dbReference>
<feature type="domain" description="O-antigen ligase-related" evidence="7">
    <location>
        <begin position="627"/>
        <end position="774"/>
    </location>
</feature>
<evidence type="ECO:0000256" key="2">
    <source>
        <dbReference type="ARBA" id="ARBA00022692"/>
    </source>
</evidence>
<dbReference type="Pfam" id="PF00535">
    <property type="entry name" value="Glycos_transf_2"/>
    <property type="match status" value="1"/>
</dbReference>
<dbReference type="SUPFAM" id="SSF53448">
    <property type="entry name" value="Nucleotide-diphospho-sugar transferases"/>
    <property type="match status" value="1"/>
</dbReference>
<reference evidence="8 9" key="1">
    <citation type="submission" date="2023-10" db="EMBL/GenBank/DDBJ databases">
        <title>Veillonella sp. nov., isolated from a pig farm feces dump.</title>
        <authorList>
            <person name="Chang Y.-H."/>
        </authorList>
    </citation>
    <scope>NUCLEOTIDE SEQUENCE [LARGE SCALE GENOMIC DNA]</scope>
    <source>
        <strain evidence="8 9">YH-vei2233</strain>
    </source>
</reference>
<evidence type="ECO:0000256" key="1">
    <source>
        <dbReference type="ARBA" id="ARBA00004141"/>
    </source>
</evidence>
<dbReference type="Proteomes" id="UP001272515">
    <property type="component" value="Unassembled WGS sequence"/>
</dbReference>
<proteinExistence type="predicted"/>
<dbReference type="EMBL" id="JAWJZB010000002">
    <property type="protein sequence ID" value="MDV5087686.1"/>
    <property type="molecule type" value="Genomic_DNA"/>
</dbReference>
<evidence type="ECO:0000259" key="7">
    <source>
        <dbReference type="Pfam" id="PF04932"/>
    </source>
</evidence>
<dbReference type="GO" id="GO:0016757">
    <property type="term" value="F:glycosyltransferase activity"/>
    <property type="evidence" value="ECO:0007669"/>
    <property type="project" value="UniProtKB-KW"/>
</dbReference>
<evidence type="ECO:0000313" key="8">
    <source>
        <dbReference type="EMBL" id="MDV5087686.1"/>
    </source>
</evidence>
<evidence type="ECO:0000259" key="6">
    <source>
        <dbReference type="Pfam" id="PF00535"/>
    </source>
</evidence>
<keyword evidence="8" id="KW-0328">Glycosyltransferase</keyword>
<keyword evidence="2 5" id="KW-0812">Transmembrane</keyword>
<keyword evidence="9" id="KW-1185">Reference proteome</keyword>
<dbReference type="InterPro" id="IPR007016">
    <property type="entry name" value="O-antigen_ligase-rel_domated"/>
</dbReference>